<organism evidence="4 5">
    <name type="scientific">Bodo saltans</name>
    <name type="common">Flagellated protozoan</name>
    <dbReference type="NCBI Taxonomy" id="75058"/>
    <lineage>
        <taxon>Eukaryota</taxon>
        <taxon>Discoba</taxon>
        <taxon>Euglenozoa</taxon>
        <taxon>Kinetoplastea</taxon>
        <taxon>Metakinetoplastina</taxon>
        <taxon>Eubodonida</taxon>
        <taxon>Bodonidae</taxon>
        <taxon>Bodo</taxon>
    </lineage>
</organism>
<feature type="transmembrane region" description="Helical" evidence="2">
    <location>
        <begin position="946"/>
        <end position="966"/>
    </location>
</feature>
<keyword evidence="2" id="KW-0472">Membrane</keyword>
<dbReference type="AlphaFoldDB" id="A0A0S4J8Q6"/>
<accession>A0A0S4J8Q6</accession>
<feature type="region of interest" description="Disordered" evidence="1">
    <location>
        <begin position="460"/>
        <end position="479"/>
    </location>
</feature>
<dbReference type="EMBL" id="CYKH01001344">
    <property type="protein sequence ID" value="CUG86609.1"/>
    <property type="molecule type" value="Genomic_DNA"/>
</dbReference>
<feature type="transmembrane region" description="Helical" evidence="2">
    <location>
        <begin position="734"/>
        <end position="752"/>
    </location>
</feature>
<proteinExistence type="predicted"/>
<feature type="transmembrane region" description="Helical" evidence="2">
    <location>
        <begin position="772"/>
        <end position="791"/>
    </location>
</feature>
<feature type="transmembrane region" description="Helical" evidence="2">
    <location>
        <begin position="973"/>
        <end position="994"/>
    </location>
</feature>
<feature type="signal peptide" evidence="3">
    <location>
        <begin position="1"/>
        <end position="22"/>
    </location>
</feature>
<feature type="transmembrane region" description="Helical" evidence="2">
    <location>
        <begin position="906"/>
        <end position="926"/>
    </location>
</feature>
<dbReference type="PANTHER" id="PTHR13833">
    <property type="match status" value="1"/>
</dbReference>
<name>A0A0S4J8Q6_BODSA</name>
<keyword evidence="3" id="KW-0732">Signal</keyword>
<sequence length="1151" mass="119568">MRFHLLLLFALTVVLLSRTANATIAVPVTVSTVSRSTPNVYDVTVDGNGNVLYVSYDYNSVYRLAANGSAHLLAGSGSSATGATDGVGTTAMFYYPIGMTCDTARNIAYISDTYNRLVRPIVLATKNVTTLAGQTIGHNDGVGAAAQFYGPNGIVYHPSGLLYVADYIKYPNSAYDGYIRKIVIASANVTTVTFVSGNAVYSLCINRAATFLYATTNNLVLRVNVSSGVAAPLAGSTPGFADGVGPNARFNTPQGIALNSDESALIIADYVNQRIRKGDIATSNVTTIAGSLSSGTNDGPGLSATFSYPYGAKWHCNVSIAACGVLVADLNSGSIRFIAIEGPTATAALSEEATRTSSESRAETLSSSLMPTSSITSSISHSSTFVGTTSDTGTATRSVSTTMSSTIGPSASHSVVATVSNATVAVTFSLSLSLTVTLSVTFSPTSLSVSAPTLSSLQSLSHSRSRSGASKSPSSTRRTTSLSASTYCVLVPADGGTSVGNLQPVEASTMSSGVIPLSTLAPATGVASLSRAALLRNVPFGANLSLSLGGTIRGGPVDGWGLVGAALDVLPAGSLFPLLTAVVPFTLMSTDVVGQKQSLVLLLRPPNATTPARWLPTSLNTFRDVTLVFHLSLRCATDRSVTTVVNLRVPCPGEVLPLAAEVSAAASVAQYSTLFSGPPSGGAIGRVAAVRSLVLCSDSGVIEGLLSLNVGACGEGNAHFTVASDARGGILGNLVLWTVACVLMALAVAAYAHVGRTSLRVAAEALGVPSPLLPLVVVTVPSIVSSAFYLLHVPACGADDVVAAVGVVMCVGPIVMLCFVAHAVPRRLTLARHDQHVSVAHRTERRGLRLVSLLFRRRMRWCDADMNAQATQLTVSAKGLTTPSAEPDSTKPLDNAARTWLRTATVLLLEFASLWYACVDLLVLTASSGLGALGMLGSSSVCRGGALAILVLYVAQTGLCAAVRPFTTLFSYVYALFTLTLSSIVVACQVWYLYGSAAYNADLDDLSRLLTAAAVCDLLVSGVSMLKTLVDLVDAGRACWRHICALFSGPPTAPELCDPYNELCFDSDATLVLTDSLSEDAMIERTEGFDNNDVASPSMIFDDDFDGFLALPIDCDDVDNVDGGIFTAGENAGRDINNDLARMYAGEKKHD</sequence>
<evidence type="ECO:0000256" key="1">
    <source>
        <dbReference type="SAM" id="MobiDB-lite"/>
    </source>
</evidence>
<keyword evidence="5" id="KW-1185">Reference proteome</keyword>
<dbReference type="OrthoDB" id="273823at2759"/>
<dbReference type="SUPFAM" id="SSF101898">
    <property type="entry name" value="NHL repeat"/>
    <property type="match status" value="1"/>
</dbReference>
<dbReference type="PANTHER" id="PTHR13833:SF71">
    <property type="entry name" value="NHL DOMAIN-CONTAINING PROTEIN"/>
    <property type="match status" value="1"/>
</dbReference>
<feature type="chain" id="PRO_5006622143" evidence="3">
    <location>
        <begin position="23"/>
        <end position="1151"/>
    </location>
</feature>
<reference evidence="5" key="1">
    <citation type="submission" date="2015-09" db="EMBL/GenBank/DDBJ databases">
        <authorList>
            <consortium name="Pathogen Informatics"/>
        </authorList>
    </citation>
    <scope>NUCLEOTIDE SEQUENCE [LARGE SCALE GENOMIC DNA]</scope>
    <source>
        <strain evidence="5">Lake Konstanz</strain>
    </source>
</reference>
<evidence type="ECO:0000313" key="5">
    <source>
        <dbReference type="Proteomes" id="UP000051952"/>
    </source>
</evidence>
<evidence type="ECO:0000256" key="3">
    <source>
        <dbReference type="SAM" id="SignalP"/>
    </source>
</evidence>
<dbReference type="VEuPathDB" id="TriTrypDB:BSAL_93910"/>
<keyword evidence="2" id="KW-0812">Transmembrane</keyword>
<dbReference type="Gene3D" id="2.120.10.30">
    <property type="entry name" value="TolB, C-terminal domain"/>
    <property type="match status" value="2"/>
</dbReference>
<evidence type="ECO:0000256" key="2">
    <source>
        <dbReference type="SAM" id="Phobius"/>
    </source>
</evidence>
<keyword evidence="2" id="KW-1133">Transmembrane helix</keyword>
<protein>
    <submittedName>
        <fullName evidence="4">Membrane-associated protein, putative</fullName>
    </submittedName>
</protein>
<dbReference type="Proteomes" id="UP000051952">
    <property type="component" value="Unassembled WGS sequence"/>
</dbReference>
<dbReference type="InterPro" id="IPR011042">
    <property type="entry name" value="6-blade_b-propeller_TolB-like"/>
</dbReference>
<gene>
    <name evidence="4" type="ORF">BSAL_93910</name>
</gene>
<evidence type="ECO:0000313" key="4">
    <source>
        <dbReference type="EMBL" id="CUG86609.1"/>
    </source>
</evidence>
<feature type="transmembrane region" description="Helical" evidence="2">
    <location>
        <begin position="803"/>
        <end position="824"/>
    </location>
</feature>